<dbReference type="RefSeq" id="WP_094233531.1">
    <property type="nucleotide sequence ID" value="NZ_CP016199.1"/>
</dbReference>
<dbReference type="EMBL" id="CP016199">
    <property type="protein sequence ID" value="ASS37307.1"/>
    <property type="molecule type" value="Genomic_DNA"/>
</dbReference>
<proteinExistence type="predicted"/>
<sequence length="121" mass="13660">MSADSKLKDVDLVKDNNYIISIHDSEYEMDNAYITLNKSGVMPQNYKVDGKTVDKLVLTKRTKPTTGLGNQKRVKVQLPVFYKDKQDNEAPAPNVKFKFTSPIDTVTVTLDEDGFIECDLI</sequence>
<dbReference type="AlphaFoldDB" id="A0A223AQS6"/>
<organism evidence="1 2">
    <name type="scientific">Mogibacterium pumilum</name>
    <dbReference type="NCBI Taxonomy" id="86332"/>
    <lineage>
        <taxon>Bacteria</taxon>
        <taxon>Bacillati</taxon>
        <taxon>Bacillota</taxon>
        <taxon>Clostridia</taxon>
        <taxon>Peptostreptococcales</taxon>
        <taxon>Anaerovoracaceae</taxon>
        <taxon>Mogibacterium</taxon>
    </lineage>
</organism>
<reference evidence="2" key="1">
    <citation type="submission" date="2016-05" db="EMBL/GenBank/DDBJ databases">
        <authorList>
            <person name="Holder M.E."/>
            <person name="Ajami N.J."/>
            <person name="Petrosino J.F."/>
        </authorList>
    </citation>
    <scope>NUCLEOTIDE SEQUENCE [LARGE SCALE GENOMIC DNA]</scope>
    <source>
        <strain evidence="2">ATCC 700696</strain>
    </source>
</reference>
<evidence type="ECO:0000313" key="2">
    <source>
        <dbReference type="Proteomes" id="UP000214689"/>
    </source>
</evidence>
<dbReference type="Proteomes" id="UP000214689">
    <property type="component" value="Chromosome"/>
</dbReference>
<keyword evidence="2" id="KW-1185">Reference proteome</keyword>
<gene>
    <name evidence="1" type="ORF">AXF17_01695</name>
</gene>
<evidence type="ECO:0000313" key="1">
    <source>
        <dbReference type="EMBL" id="ASS37307.1"/>
    </source>
</evidence>
<protein>
    <submittedName>
        <fullName evidence="1">Uncharacterized protein</fullName>
    </submittedName>
</protein>
<accession>A0A223AQS6</accession>
<name>A0A223AQS6_9FIRM</name>